<dbReference type="GO" id="GO:0020037">
    <property type="term" value="F:heme binding"/>
    <property type="evidence" value="ECO:0007669"/>
    <property type="project" value="InterPro"/>
</dbReference>
<keyword evidence="2 7" id="KW-0349">Heme</keyword>
<keyword evidence="3 7" id="KW-0479">Metal-binding</keyword>
<dbReference type="VEuPathDB" id="FungiDB:RhiirFUN_009969"/>
<evidence type="ECO:0000256" key="7">
    <source>
        <dbReference type="PIRSR" id="PIRSR602401-1"/>
    </source>
</evidence>
<comment type="similarity">
    <text evidence="1 8">Belongs to the cytochrome P450 family.</text>
</comment>
<proteinExistence type="inferred from homology"/>
<evidence type="ECO:0000256" key="2">
    <source>
        <dbReference type="ARBA" id="ARBA00022617"/>
    </source>
</evidence>
<dbReference type="EMBL" id="LLXI01000500">
    <property type="protein sequence ID" value="PKY46937.1"/>
    <property type="molecule type" value="Genomic_DNA"/>
</dbReference>
<dbReference type="AlphaFoldDB" id="A0A2I1GK03"/>
<protein>
    <submittedName>
        <fullName evidence="9">Cytochrome P450</fullName>
    </submittedName>
</protein>
<evidence type="ECO:0000256" key="6">
    <source>
        <dbReference type="ARBA" id="ARBA00023033"/>
    </source>
</evidence>
<evidence type="ECO:0000256" key="1">
    <source>
        <dbReference type="ARBA" id="ARBA00010617"/>
    </source>
</evidence>
<dbReference type="GO" id="GO:0005506">
    <property type="term" value="F:iron ion binding"/>
    <property type="evidence" value="ECO:0007669"/>
    <property type="project" value="InterPro"/>
</dbReference>
<dbReference type="PRINTS" id="PR00463">
    <property type="entry name" value="EP450I"/>
</dbReference>
<sequence length="517" mass="60196">MFLIIFFTILLIIIIHYVYNFNKIPKESGNIPYVSGLPLMWALIRQKPHDEVEEIMSKTSGDHEIYLVEQILTFFFLMKKNYVYDFYVVNYRNCRGPATKLAAGATRFGPFKQINFVSPECVKDLLMASEDVAPKIEFHPGSVFYDFFGKGLPFSNGDLWKTYRKLATPAFNSTLRTDMIGETTMELFTFMEKNLSGPTDIFILLQRITIEILGKMAFGHQFNCLKSLEIPHMINVYKYIISFVESPLRIIFPFINKLPLESNKKFLAAIKEFDNFIYEIIEKKKDEMNNNKINNKENSSDLLTKMLEYSKQEGINTDNKQLRDEMVNNFVAGHDTTAVALTVSLYYLAKYPEIQERARSEVINILGDKLTIPTSEQLKGIHPPTTLINLRKPSKPIKVGSYVVPKDNLCIANIWQIHHNPKYWENPNQYNPDRFLINEKSHPFSWIPFSAGHRNCIGQNFSLMEQRVILSMFLLKYEWTLPKDSINKEKLILESQFLLRPVNIELLFTEKEFVYQN</sequence>
<comment type="cofactor">
    <cofactor evidence="7">
        <name>heme</name>
        <dbReference type="ChEBI" id="CHEBI:30413"/>
    </cofactor>
</comment>
<accession>A0A2I1GK03</accession>
<dbReference type="Gene3D" id="1.10.630.10">
    <property type="entry name" value="Cytochrome P450"/>
    <property type="match status" value="1"/>
</dbReference>
<dbReference type="GO" id="GO:0004497">
    <property type="term" value="F:monooxygenase activity"/>
    <property type="evidence" value="ECO:0007669"/>
    <property type="project" value="UniProtKB-KW"/>
</dbReference>
<name>A0A2I1GK03_9GLOM</name>
<keyword evidence="10" id="KW-1185">Reference proteome</keyword>
<dbReference type="Pfam" id="PF00067">
    <property type="entry name" value="p450"/>
    <property type="match status" value="1"/>
</dbReference>
<dbReference type="PANTHER" id="PTHR24291">
    <property type="entry name" value="CYTOCHROME P450 FAMILY 4"/>
    <property type="match status" value="1"/>
</dbReference>
<dbReference type="SUPFAM" id="SSF48264">
    <property type="entry name" value="Cytochrome P450"/>
    <property type="match status" value="1"/>
</dbReference>
<feature type="binding site" description="axial binding residue" evidence="7">
    <location>
        <position position="456"/>
    </location>
    <ligand>
        <name>heme</name>
        <dbReference type="ChEBI" id="CHEBI:30413"/>
    </ligand>
    <ligandPart>
        <name>Fe</name>
        <dbReference type="ChEBI" id="CHEBI:18248"/>
    </ligandPart>
</feature>
<dbReference type="VEuPathDB" id="FungiDB:RhiirA1_419721"/>
<evidence type="ECO:0000256" key="8">
    <source>
        <dbReference type="RuleBase" id="RU000461"/>
    </source>
</evidence>
<evidence type="ECO:0000313" key="9">
    <source>
        <dbReference type="EMBL" id="PKY46937.1"/>
    </source>
</evidence>
<keyword evidence="4 8" id="KW-0560">Oxidoreductase</keyword>
<gene>
    <name evidence="9" type="ORF">RhiirA4_444591</name>
</gene>
<dbReference type="PANTHER" id="PTHR24291:SF50">
    <property type="entry name" value="BIFUNCTIONAL ALBAFLAVENONE MONOOXYGENASE_TERPENE SYNTHASE"/>
    <property type="match status" value="1"/>
</dbReference>
<dbReference type="GO" id="GO:0016705">
    <property type="term" value="F:oxidoreductase activity, acting on paired donors, with incorporation or reduction of molecular oxygen"/>
    <property type="evidence" value="ECO:0007669"/>
    <property type="project" value="InterPro"/>
</dbReference>
<reference evidence="9 10" key="1">
    <citation type="submission" date="2015-10" db="EMBL/GenBank/DDBJ databases">
        <title>Genome analyses suggest a sexual origin of heterokaryosis in a supposedly ancient asexual fungus.</title>
        <authorList>
            <person name="Ropars J."/>
            <person name="Sedzielewska K."/>
            <person name="Noel J."/>
            <person name="Charron P."/>
            <person name="Farinelli L."/>
            <person name="Marton T."/>
            <person name="Kruger M."/>
            <person name="Pelin A."/>
            <person name="Brachmann A."/>
            <person name="Corradi N."/>
        </authorList>
    </citation>
    <scope>NUCLEOTIDE SEQUENCE [LARGE SCALE GENOMIC DNA]</scope>
    <source>
        <strain evidence="9 10">A4</strain>
    </source>
</reference>
<dbReference type="VEuPathDB" id="FungiDB:FUN_006193"/>
<evidence type="ECO:0000256" key="5">
    <source>
        <dbReference type="ARBA" id="ARBA00023004"/>
    </source>
</evidence>
<dbReference type="PRINTS" id="PR00385">
    <property type="entry name" value="P450"/>
</dbReference>
<dbReference type="InterPro" id="IPR001128">
    <property type="entry name" value="Cyt_P450"/>
</dbReference>
<dbReference type="InterPro" id="IPR036396">
    <property type="entry name" value="Cyt_P450_sf"/>
</dbReference>
<dbReference type="InterPro" id="IPR050196">
    <property type="entry name" value="Cytochrome_P450_Monoox"/>
</dbReference>
<evidence type="ECO:0000313" key="10">
    <source>
        <dbReference type="Proteomes" id="UP000234323"/>
    </source>
</evidence>
<comment type="caution">
    <text evidence="9">The sequence shown here is derived from an EMBL/GenBank/DDBJ whole genome shotgun (WGS) entry which is preliminary data.</text>
</comment>
<dbReference type="InterPro" id="IPR002401">
    <property type="entry name" value="Cyt_P450_E_grp-I"/>
</dbReference>
<keyword evidence="5 7" id="KW-0408">Iron</keyword>
<evidence type="ECO:0000256" key="4">
    <source>
        <dbReference type="ARBA" id="ARBA00023002"/>
    </source>
</evidence>
<evidence type="ECO:0000256" key="3">
    <source>
        <dbReference type="ARBA" id="ARBA00022723"/>
    </source>
</evidence>
<dbReference type="Proteomes" id="UP000234323">
    <property type="component" value="Unassembled WGS sequence"/>
</dbReference>
<dbReference type="InterPro" id="IPR017972">
    <property type="entry name" value="Cyt_P450_CS"/>
</dbReference>
<keyword evidence="6 8" id="KW-0503">Monooxygenase</keyword>
<dbReference type="PROSITE" id="PS00086">
    <property type="entry name" value="CYTOCHROME_P450"/>
    <property type="match status" value="1"/>
</dbReference>
<organism evidence="9 10">
    <name type="scientific">Rhizophagus irregularis</name>
    <dbReference type="NCBI Taxonomy" id="588596"/>
    <lineage>
        <taxon>Eukaryota</taxon>
        <taxon>Fungi</taxon>
        <taxon>Fungi incertae sedis</taxon>
        <taxon>Mucoromycota</taxon>
        <taxon>Glomeromycotina</taxon>
        <taxon>Glomeromycetes</taxon>
        <taxon>Glomerales</taxon>
        <taxon>Glomeraceae</taxon>
        <taxon>Rhizophagus</taxon>
    </lineage>
</organism>